<dbReference type="InterPro" id="IPR009056">
    <property type="entry name" value="Cyt_c-like_dom"/>
</dbReference>
<sequence length="285" mass="31056">MPQLPNESEAEYLDRLCAMGEDAAEEELDEAEADVRKQERKQRKEEKKEAERRAKEAEEEAARKAREEEAARKAREEEAARKAKEEEKKRKKAEKAERAAKAAAKPASKTSVASGSGGIGSQASGSGGKAKGKAKATQKALDIDEDEDEEAPAEKKAKRDPCVRCAKMNIPCAVQGSSERRSRRACEACHAHKVRCEWGADADGSSGPSVVTAVQDLTESNEAGFMDLFTSMREANGTLNNLLKVGVAFLQLNHGDAGVAAAKKITDSRERKKAQWLKEDAQEDK</sequence>
<evidence type="ECO:0000256" key="2">
    <source>
        <dbReference type="ARBA" id="ARBA00023004"/>
    </source>
</evidence>
<keyword evidence="3" id="KW-0349">Heme</keyword>
<name>A0AAD6ZBH9_9AGAR</name>
<keyword evidence="2 3" id="KW-0408">Iron</keyword>
<evidence type="ECO:0000256" key="4">
    <source>
        <dbReference type="SAM" id="MobiDB-lite"/>
    </source>
</evidence>
<dbReference type="GO" id="GO:0020037">
    <property type="term" value="F:heme binding"/>
    <property type="evidence" value="ECO:0007669"/>
    <property type="project" value="InterPro"/>
</dbReference>
<comment type="caution">
    <text evidence="6">The sequence shown here is derived from an EMBL/GenBank/DDBJ whole genome shotgun (WGS) entry which is preliminary data.</text>
</comment>
<organism evidence="6 7">
    <name type="scientific">Mycena albidolilacea</name>
    <dbReference type="NCBI Taxonomy" id="1033008"/>
    <lineage>
        <taxon>Eukaryota</taxon>
        <taxon>Fungi</taxon>
        <taxon>Dikarya</taxon>
        <taxon>Basidiomycota</taxon>
        <taxon>Agaricomycotina</taxon>
        <taxon>Agaricomycetes</taxon>
        <taxon>Agaricomycetidae</taxon>
        <taxon>Agaricales</taxon>
        <taxon>Marasmiineae</taxon>
        <taxon>Mycenaceae</taxon>
        <taxon>Mycena</taxon>
    </lineage>
</organism>
<reference evidence="6" key="1">
    <citation type="submission" date="2023-03" db="EMBL/GenBank/DDBJ databases">
        <title>Massive genome expansion in bonnet fungi (Mycena s.s.) driven by repeated elements and novel gene families across ecological guilds.</title>
        <authorList>
            <consortium name="Lawrence Berkeley National Laboratory"/>
            <person name="Harder C.B."/>
            <person name="Miyauchi S."/>
            <person name="Viragh M."/>
            <person name="Kuo A."/>
            <person name="Thoen E."/>
            <person name="Andreopoulos B."/>
            <person name="Lu D."/>
            <person name="Skrede I."/>
            <person name="Drula E."/>
            <person name="Henrissat B."/>
            <person name="Morin E."/>
            <person name="Kohler A."/>
            <person name="Barry K."/>
            <person name="LaButti K."/>
            <person name="Morin E."/>
            <person name="Salamov A."/>
            <person name="Lipzen A."/>
            <person name="Mereny Z."/>
            <person name="Hegedus B."/>
            <person name="Baldrian P."/>
            <person name="Stursova M."/>
            <person name="Weitz H."/>
            <person name="Taylor A."/>
            <person name="Grigoriev I.V."/>
            <person name="Nagy L.G."/>
            <person name="Martin F."/>
            <person name="Kauserud H."/>
        </authorList>
    </citation>
    <scope>NUCLEOTIDE SEQUENCE</scope>
    <source>
        <strain evidence="6">CBHHK002</strain>
    </source>
</reference>
<feature type="compositionally biased region" description="Gly residues" evidence="4">
    <location>
        <begin position="115"/>
        <end position="129"/>
    </location>
</feature>
<feature type="region of interest" description="Disordered" evidence="4">
    <location>
        <begin position="23"/>
        <end position="159"/>
    </location>
</feature>
<dbReference type="AlphaFoldDB" id="A0AAD6ZBH9"/>
<feature type="compositionally biased region" description="Acidic residues" evidence="4">
    <location>
        <begin position="23"/>
        <end position="32"/>
    </location>
</feature>
<keyword evidence="1 3" id="KW-0479">Metal-binding</keyword>
<dbReference type="EMBL" id="JARIHO010000067">
    <property type="protein sequence ID" value="KAJ7314513.1"/>
    <property type="molecule type" value="Genomic_DNA"/>
</dbReference>
<evidence type="ECO:0000256" key="1">
    <source>
        <dbReference type="ARBA" id="ARBA00022723"/>
    </source>
</evidence>
<keyword evidence="7" id="KW-1185">Reference proteome</keyword>
<feature type="non-terminal residue" evidence="6">
    <location>
        <position position="285"/>
    </location>
</feature>
<feature type="compositionally biased region" description="Basic and acidic residues" evidence="4">
    <location>
        <begin position="33"/>
        <end position="100"/>
    </location>
</feature>
<evidence type="ECO:0000313" key="7">
    <source>
        <dbReference type="Proteomes" id="UP001218218"/>
    </source>
</evidence>
<dbReference type="PROSITE" id="PS51007">
    <property type="entry name" value="CYTC"/>
    <property type="match status" value="1"/>
</dbReference>
<dbReference type="Proteomes" id="UP001218218">
    <property type="component" value="Unassembled WGS sequence"/>
</dbReference>
<evidence type="ECO:0000259" key="5">
    <source>
        <dbReference type="PROSITE" id="PS51007"/>
    </source>
</evidence>
<protein>
    <recommendedName>
        <fullName evidence="5">Cytochrome c domain-containing protein</fullName>
    </recommendedName>
</protein>
<evidence type="ECO:0000313" key="6">
    <source>
        <dbReference type="EMBL" id="KAJ7314513.1"/>
    </source>
</evidence>
<dbReference type="GO" id="GO:0009055">
    <property type="term" value="F:electron transfer activity"/>
    <property type="evidence" value="ECO:0007669"/>
    <property type="project" value="InterPro"/>
</dbReference>
<dbReference type="GO" id="GO:0046872">
    <property type="term" value="F:metal ion binding"/>
    <property type="evidence" value="ECO:0007669"/>
    <property type="project" value="UniProtKB-KW"/>
</dbReference>
<evidence type="ECO:0000256" key="3">
    <source>
        <dbReference type="PROSITE-ProRule" id="PRU00433"/>
    </source>
</evidence>
<feature type="domain" description="Cytochrome c" evidence="5">
    <location>
        <begin position="171"/>
        <end position="281"/>
    </location>
</feature>
<accession>A0AAD6ZBH9</accession>
<gene>
    <name evidence="6" type="ORF">DFH08DRAFT_972913</name>
</gene>
<proteinExistence type="predicted"/>